<feature type="compositionally biased region" description="Low complexity" evidence="1">
    <location>
        <begin position="65"/>
        <end position="75"/>
    </location>
</feature>
<evidence type="ECO:0000256" key="1">
    <source>
        <dbReference type="SAM" id="MobiDB-lite"/>
    </source>
</evidence>
<reference evidence="3" key="1">
    <citation type="journal article" date="2014" name="Int. J. Syst. Evol. Microbiol.">
        <title>Complete genome sequence of Corynebacterium casei LMG S-19264T (=DSM 44701T), isolated from a smear-ripened cheese.</title>
        <authorList>
            <consortium name="US DOE Joint Genome Institute (JGI-PGF)"/>
            <person name="Walter F."/>
            <person name="Albersmeier A."/>
            <person name="Kalinowski J."/>
            <person name="Ruckert C."/>
        </authorList>
    </citation>
    <scope>NUCLEOTIDE SEQUENCE</scope>
    <source>
        <strain evidence="3">CGMCC 4.7398</strain>
    </source>
</reference>
<feature type="domain" description="ABC-type glycine betaine transport system substrate-binding" evidence="2">
    <location>
        <begin position="12"/>
        <end position="67"/>
    </location>
</feature>
<evidence type="ECO:0000313" key="3">
    <source>
        <dbReference type="EMBL" id="GHH73323.1"/>
    </source>
</evidence>
<gene>
    <name evidence="3" type="ORF">GCM10017772_24430</name>
</gene>
<reference evidence="3" key="2">
    <citation type="submission" date="2020-09" db="EMBL/GenBank/DDBJ databases">
        <authorList>
            <person name="Sun Q."/>
            <person name="Zhou Y."/>
        </authorList>
    </citation>
    <scope>NUCLEOTIDE SEQUENCE</scope>
    <source>
        <strain evidence="3">CGMCC 4.7398</strain>
    </source>
</reference>
<keyword evidence="4" id="KW-1185">Reference proteome</keyword>
<feature type="region of interest" description="Disordered" evidence="1">
    <location>
        <begin position="50"/>
        <end position="75"/>
    </location>
</feature>
<sequence length="75" mass="7905">MLAAGGEVLPDDLTMLDASDAQDKGVLAVTQETADKYDLETISDLEPVAGEISLGGPPEWKKRSAASSAWRRSTA</sequence>
<dbReference type="Gene3D" id="3.40.190.10">
    <property type="entry name" value="Periplasmic binding protein-like II"/>
    <property type="match status" value="1"/>
</dbReference>
<organism evidence="3 4">
    <name type="scientific">Promicromonospora soli</name>
    <dbReference type="NCBI Taxonomy" id="2035533"/>
    <lineage>
        <taxon>Bacteria</taxon>
        <taxon>Bacillati</taxon>
        <taxon>Actinomycetota</taxon>
        <taxon>Actinomycetes</taxon>
        <taxon>Micrococcales</taxon>
        <taxon>Promicromonosporaceae</taxon>
        <taxon>Promicromonospora</taxon>
    </lineage>
</organism>
<dbReference type="Pfam" id="PF04069">
    <property type="entry name" value="OpuAC"/>
    <property type="match status" value="1"/>
</dbReference>
<name>A0A919FWK2_9MICO</name>
<dbReference type="GO" id="GO:0043190">
    <property type="term" value="C:ATP-binding cassette (ABC) transporter complex"/>
    <property type="evidence" value="ECO:0007669"/>
    <property type="project" value="InterPro"/>
</dbReference>
<evidence type="ECO:0000313" key="4">
    <source>
        <dbReference type="Proteomes" id="UP000627369"/>
    </source>
</evidence>
<evidence type="ECO:0000259" key="2">
    <source>
        <dbReference type="Pfam" id="PF04069"/>
    </source>
</evidence>
<dbReference type="EMBL" id="BNAS01000003">
    <property type="protein sequence ID" value="GHH73323.1"/>
    <property type="molecule type" value="Genomic_DNA"/>
</dbReference>
<proteinExistence type="predicted"/>
<protein>
    <recommendedName>
        <fullName evidence="2">ABC-type glycine betaine transport system substrate-binding domain-containing protein</fullName>
    </recommendedName>
</protein>
<comment type="caution">
    <text evidence="3">The sequence shown here is derived from an EMBL/GenBank/DDBJ whole genome shotgun (WGS) entry which is preliminary data.</text>
</comment>
<dbReference type="SUPFAM" id="SSF53850">
    <property type="entry name" value="Periplasmic binding protein-like II"/>
    <property type="match status" value="1"/>
</dbReference>
<dbReference type="Proteomes" id="UP000627369">
    <property type="component" value="Unassembled WGS sequence"/>
</dbReference>
<accession>A0A919FWK2</accession>
<dbReference type="InterPro" id="IPR007210">
    <property type="entry name" value="ABC_Gly_betaine_transp_sub-bd"/>
</dbReference>
<dbReference type="Gene3D" id="3.40.190.120">
    <property type="entry name" value="Osmoprotection protein (prox), domain 2"/>
    <property type="match status" value="1"/>
</dbReference>
<dbReference type="AlphaFoldDB" id="A0A919FWK2"/>
<dbReference type="GO" id="GO:0022857">
    <property type="term" value="F:transmembrane transporter activity"/>
    <property type="evidence" value="ECO:0007669"/>
    <property type="project" value="InterPro"/>
</dbReference>